<dbReference type="InterPro" id="IPR050563">
    <property type="entry name" value="4-hydroxybenzoyl-CoA_TE"/>
</dbReference>
<dbReference type="RefSeq" id="WP_095103511.1">
    <property type="nucleotide sequence ID" value="NZ_BKAR01000015.1"/>
</dbReference>
<dbReference type="CDD" id="cd00586">
    <property type="entry name" value="4HBT"/>
    <property type="match status" value="1"/>
</dbReference>
<dbReference type="OrthoDB" id="9800856at2"/>
<comment type="caution">
    <text evidence="1">The sequence shown here is derived from an EMBL/GenBank/DDBJ whole genome shotgun (WGS) entry which is preliminary data.</text>
</comment>
<evidence type="ECO:0000313" key="2">
    <source>
        <dbReference type="Proteomes" id="UP000321736"/>
    </source>
</evidence>
<keyword evidence="1" id="KW-0378">Hydrolase</keyword>
<organism evidence="1 2">
    <name type="scientific">Staphylococcus piscifermentans</name>
    <dbReference type="NCBI Taxonomy" id="70258"/>
    <lineage>
        <taxon>Bacteria</taxon>
        <taxon>Bacillati</taxon>
        <taxon>Bacillota</taxon>
        <taxon>Bacilli</taxon>
        <taxon>Bacillales</taxon>
        <taxon>Staphylococcaceae</taxon>
        <taxon>Staphylococcus</taxon>
    </lineage>
</organism>
<evidence type="ECO:0000313" key="1">
    <source>
        <dbReference type="EMBL" id="GEP84819.1"/>
    </source>
</evidence>
<accession>A0A239TLU9</accession>
<dbReference type="GO" id="GO:0047617">
    <property type="term" value="F:fatty acyl-CoA hydrolase activity"/>
    <property type="evidence" value="ECO:0007669"/>
    <property type="project" value="TreeGrafter"/>
</dbReference>
<sequence length="131" mass="15240">MEERKLAAEAEIEVNGYDIDAMGIVSNIVYVRWFEDLRTIFVNKHMNASDMLKEDISPILMHTEIDYKVPITIHDRPVGKCWVTKMSRLKWTFEFEISSGDKVHATGTQYGGFYNIREQKIAPVPEIFRNI</sequence>
<dbReference type="Gene3D" id="3.10.129.10">
    <property type="entry name" value="Hotdog Thioesterase"/>
    <property type="match status" value="1"/>
</dbReference>
<dbReference type="Proteomes" id="UP000321736">
    <property type="component" value="Unassembled WGS sequence"/>
</dbReference>
<dbReference type="SUPFAM" id="SSF54637">
    <property type="entry name" value="Thioesterase/thiol ester dehydrase-isomerase"/>
    <property type="match status" value="1"/>
</dbReference>
<reference evidence="1 2" key="1">
    <citation type="submission" date="2019-07" db="EMBL/GenBank/DDBJ databases">
        <title>Whole genome shotgun sequence of Staphylococcus piscifermentans NBRC 109625.</title>
        <authorList>
            <person name="Hosoyama A."/>
            <person name="Uohara A."/>
            <person name="Ohji S."/>
            <person name="Ichikawa N."/>
        </authorList>
    </citation>
    <scope>NUCLEOTIDE SEQUENCE [LARGE SCALE GENOMIC DNA]</scope>
    <source>
        <strain evidence="1 2">NBRC 109625</strain>
    </source>
</reference>
<name>A0A239TLU9_9STAP</name>
<protein>
    <submittedName>
        <fullName evidence="1">Acyl-CoA thioester hydrolase</fullName>
    </submittedName>
</protein>
<dbReference type="AlphaFoldDB" id="A0A239TLU9"/>
<dbReference type="PANTHER" id="PTHR31793">
    <property type="entry name" value="4-HYDROXYBENZOYL-COA THIOESTERASE FAMILY MEMBER"/>
    <property type="match status" value="1"/>
</dbReference>
<dbReference type="EMBL" id="BKAR01000015">
    <property type="protein sequence ID" value="GEP84819.1"/>
    <property type="molecule type" value="Genomic_DNA"/>
</dbReference>
<keyword evidence="2" id="KW-1185">Reference proteome</keyword>
<dbReference type="InterPro" id="IPR029069">
    <property type="entry name" value="HotDog_dom_sf"/>
</dbReference>
<gene>
    <name evidence="1" type="ORF">SPI02_14040</name>
</gene>
<proteinExistence type="predicted"/>
<dbReference type="PANTHER" id="PTHR31793:SF24">
    <property type="entry name" value="LONG-CHAIN ACYL-COA THIOESTERASE FADM"/>
    <property type="match status" value="1"/>
</dbReference>
<dbReference type="Pfam" id="PF13279">
    <property type="entry name" value="4HBT_2"/>
    <property type="match status" value="1"/>
</dbReference>